<comment type="caution">
    <text evidence="1">The sequence shown here is derived from an EMBL/GenBank/DDBJ whole genome shotgun (WGS) entry which is preliminary data.</text>
</comment>
<sequence length="108" mass="11863">MTDLFDVEQTQESTHSRRMAAYQRAGVGLIYGDDGHWIADHLDDEEKVHAEAKADAAWALTHRHCARSGHTVDAPPGCFVRYRCPDCGQQVSLHPTGKVSAHAVRIAG</sequence>
<organism evidence="1 2">
    <name type="scientific">Mycolicibacterium komossense</name>
    <dbReference type="NCBI Taxonomy" id="1779"/>
    <lineage>
        <taxon>Bacteria</taxon>
        <taxon>Bacillati</taxon>
        <taxon>Actinomycetota</taxon>
        <taxon>Actinomycetes</taxon>
        <taxon>Mycobacteriales</taxon>
        <taxon>Mycobacteriaceae</taxon>
        <taxon>Mycolicibacterium</taxon>
    </lineage>
</organism>
<name>A0ABT3CJ57_9MYCO</name>
<evidence type="ECO:0000313" key="2">
    <source>
        <dbReference type="Proteomes" id="UP001526201"/>
    </source>
</evidence>
<evidence type="ECO:0000313" key="1">
    <source>
        <dbReference type="EMBL" id="MCV7229261.1"/>
    </source>
</evidence>
<keyword evidence="2" id="KW-1185">Reference proteome</keyword>
<dbReference type="RefSeq" id="WP_264070474.1">
    <property type="nucleotide sequence ID" value="NZ_JACKTY010000040.1"/>
</dbReference>
<protein>
    <submittedName>
        <fullName evidence="1">Uncharacterized protein</fullName>
    </submittedName>
</protein>
<proteinExistence type="predicted"/>
<gene>
    <name evidence="1" type="ORF">H7J73_24935</name>
</gene>
<reference evidence="1 2" key="1">
    <citation type="journal article" date="2022" name="BMC Genomics">
        <title>Comparative genome analysis of mycobacteria focusing on tRNA and non-coding RNA.</title>
        <authorList>
            <person name="Behra P.R.K."/>
            <person name="Pettersson B.M.F."/>
            <person name="Ramesh M."/>
            <person name="Das S."/>
            <person name="Dasgupta S."/>
            <person name="Kirsebom L.A."/>
        </authorList>
    </citation>
    <scope>NUCLEOTIDE SEQUENCE [LARGE SCALE GENOMIC DNA]</scope>
    <source>
        <strain evidence="1 2">DSM 44078</strain>
    </source>
</reference>
<accession>A0ABT3CJ57</accession>
<dbReference type="EMBL" id="JACKTY010000040">
    <property type="protein sequence ID" value="MCV7229261.1"/>
    <property type="molecule type" value="Genomic_DNA"/>
</dbReference>
<dbReference type="Proteomes" id="UP001526201">
    <property type="component" value="Unassembled WGS sequence"/>
</dbReference>